<comment type="caution">
    <text evidence="11">Lacks conserved residue(s) required for the propagation of feature annotation.</text>
</comment>
<feature type="domain" description="SRCR" evidence="13">
    <location>
        <begin position="683"/>
        <end position="785"/>
    </location>
</feature>
<dbReference type="PANTHER" id="PTHR48071:SF15">
    <property type="entry name" value="SRCR DOMAIN-CONTAINING PROTEIN"/>
    <property type="match status" value="1"/>
</dbReference>
<evidence type="ECO:0000256" key="6">
    <source>
        <dbReference type="ARBA" id="ARBA00022737"/>
    </source>
</evidence>
<dbReference type="Ensembl" id="ENSMAMT00000013540.2">
    <property type="protein sequence ID" value="ENSMAMP00000013177.2"/>
    <property type="gene ID" value="ENSMAMG00000008941.2"/>
</dbReference>
<feature type="domain" description="SRCR" evidence="13">
    <location>
        <begin position="449"/>
        <end position="548"/>
    </location>
</feature>
<evidence type="ECO:0000256" key="4">
    <source>
        <dbReference type="ARBA" id="ARBA00022692"/>
    </source>
</evidence>
<evidence type="ECO:0000256" key="11">
    <source>
        <dbReference type="PROSITE-ProRule" id="PRU00196"/>
    </source>
</evidence>
<name>A0A3Q3LIW1_9TELE</name>
<feature type="domain" description="SRCR" evidence="13">
    <location>
        <begin position="30"/>
        <end position="129"/>
    </location>
</feature>
<dbReference type="Gene3D" id="3.10.250.10">
    <property type="entry name" value="SRCR-like domain"/>
    <property type="match status" value="9"/>
</dbReference>
<keyword evidence="3" id="KW-0964">Secreted</keyword>
<keyword evidence="4 12" id="KW-0812">Transmembrane</keyword>
<keyword evidence="9 11" id="KW-1015">Disulfide bond</keyword>
<dbReference type="Proteomes" id="UP000261640">
    <property type="component" value="Unplaced"/>
</dbReference>
<dbReference type="InterPro" id="IPR036772">
    <property type="entry name" value="SRCR-like_dom_sf"/>
</dbReference>
<dbReference type="GO" id="GO:0004252">
    <property type="term" value="F:serine-type endopeptidase activity"/>
    <property type="evidence" value="ECO:0007669"/>
    <property type="project" value="TreeGrafter"/>
</dbReference>
<accession>A0A3Q3LIW1</accession>
<evidence type="ECO:0000256" key="7">
    <source>
        <dbReference type="ARBA" id="ARBA00022989"/>
    </source>
</evidence>
<dbReference type="InterPro" id="IPR001190">
    <property type="entry name" value="SRCR"/>
</dbReference>
<proteinExistence type="predicted"/>
<evidence type="ECO:0000313" key="14">
    <source>
        <dbReference type="Ensembl" id="ENSMAMP00000013177.2"/>
    </source>
</evidence>
<dbReference type="InParanoid" id="A0A3Q3LIW1"/>
<feature type="disulfide bond" evidence="11">
    <location>
        <begin position="939"/>
        <end position="949"/>
    </location>
</feature>
<keyword evidence="10" id="KW-0325">Glycoprotein</keyword>
<evidence type="ECO:0000256" key="12">
    <source>
        <dbReference type="SAM" id="Phobius"/>
    </source>
</evidence>
<keyword evidence="15" id="KW-1185">Reference proteome</keyword>
<evidence type="ECO:0000259" key="13">
    <source>
        <dbReference type="PROSITE" id="PS50287"/>
    </source>
</evidence>
<reference evidence="14" key="1">
    <citation type="submission" date="2025-08" db="UniProtKB">
        <authorList>
            <consortium name="Ensembl"/>
        </authorList>
    </citation>
    <scope>IDENTIFICATION</scope>
</reference>
<dbReference type="GO" id="GO:0031638">
    <property type="term" value="P:zymogen activation"/>
    <property type="evidence" value="ECO:0007669"/>
    <property type="project" value="TreeGrafter"/>
</dbReference>
<keyword evidence="7 12" id="KW-1133">Transmembrane helix</keyword>
<keyword evidence="5" id="KW-0732">Signal</keyword>
<protein>
    <recommendedName>
        <fullName evidence="13">SRCR domain-containing protein</fullName>
    </recommendedName>
</protein>
<dbReference type="FunFam" id="3.10.250.10:FF:000016">
    <property type="entry name" value="Scavenger receptor cysteine-rich protein type 12"/>
    <property type="match status" value="1"/>
</dbReference>
<feature type="domain" description="SRCR" evidence="13">
    <location>
        <begin position="354"/>
        <end position="454"/>
    </location>
</feature>
<evidence type="ECO:0000256" key="3">
    <source>
        <dbReference type="ARBA" id="ARBA00022525"/>
    </source>
</evidence>
<feature type="disulfide bond" evidence="11">
    <location>
        <begin position="98"/>
        <end position="108"/>
    </location>
</feature>
<feature type="disulfide bond" evidence="11">
    <location>
        <begin position="517"/>
        <end position="527"/>
    </location>
</feature>
<feature type="disulfide bond" evidence="11">
    <location>
        <begin position="754"/>
        <end position="764"/>
    </location>
</feature>
<dbReference type="GeneTree" id="ENSGT00940000163299"/>
<dbReference type="PRINTS" id="PR00258">
    <property type="entry name" value="SPERACTRCPTR"/>
</dbReference>
<feature type="domain" description="SRCR" evidence="13">
    <location>
        <begin position="135"/>
        <end position="183"/>
    </location>
</feature>
<dbReference type="SMART" id="SM00202">
    <property type="entry name" value="SR"/>
    <property type="match status" value="9"/>
</dbReference>
<evidence type="ECO:0000256" key="2">
    <source>
        <dbReference type="ARBA" id="ARBA00004613"/>
    </source>
</evidence>
<feature type="disulfide bond" evidence="11">
    <location>
        <begin position="317"/>
        <end position="327"/>
    </location>
</feature>
<feature type="transmembrane region" description="Helical" evidence="12">
    <location>
        <begin position="977"/>
        <end position="999"/>
    </location>
</feature>
<evidence type="ECO:0000256" key="1">
    <source>
        <dbReference type="ARBA" id="ARBA00004167"/>
    </source>
</evidence>
<keyword evidence="6" id="KW-0677">Repeat</keyword>
<evidence type="ECO:0000256" key="10">
    <source>
        <dbReference type="ARBA" id="ARBA00023180"/>
    </source>
</evidence>
<dbReference type="Pfam" id="PF00530">
    <property type="entry name" value="SRCR"/>
    <property type="match status" value="9"/>
</dbReference>
<dbReference type="SUPFAM" id="SSF56487">
    <property type="entry name" value="SRCR-like"/>
    <property type="match status" value="9"/>
</dbReference>
<comment type="subcellular location">
    <subcellularLocation>
        <location evidence="1">Membrane</location>
        <topology evidence="1">Single-pass membrane protein</topology>
    </subcellularLocation>
    <subcellularLocation>
        <location evidence="2">Secreted</location>
    </subcellularLocation>
</comment>
<reference evidence="14" key="2">
    <citation type="submission" date="2025-09" db="UniProtKB">
        <authorList>
            <consortium name="Ensembl"/>
        </authorList>
    </citation>
    <scope>IDENTIFICATION</scope>
</reference>
<dbReference type="PROSITE" id="PS50287">
    <property type="entry name" value="SRCR_2"/>
    <property type="match status" value="9"/>
</dbReference>
<dbReference type="AlphaFoldDB" id="A0A3Q3LIW1"/>
<dbReference type="GO" id="GO:0005886">
    <property type="term" value="C:plasma membrane"/>
    <property type="evidence" value="ECO:0007669"/>
    <property type="project" value="TreeGrafter"/>
</dbReference>
<evidence type="ECO:0000313" key="15">
    <source>
        <dbReference type="Proteomes" id="UP000261640"/>
    </source>
</evidence>
<feature type="domain" description="SRCR" evidence="13">
    <location>
        <begin position="788"/>
        <end position="863"/>
    </location>
</feature>
<evidence type="ECO:0000256" key="8">
    <source>
        <dbReference type="ARBA" id="ARBA00023136"/>
    </source>
</evidence>
<feature type="disulfide bond" evidence="11">
    <location>
        <begin position="421"/>
        <end position="431"/>
    </location>
</feature>
<dbReference type="GO" id="GO:0005615">
    <property type="term" value="C:extracellular space"/>
    <property type="evidence" value="ECO:0007669"/>
    <property type="project" value="TreeGrafter"/>
</dbReference>
<feature type="domain" description="SRCR" evidence="13">
    <location>
        <begin position="249"/>
        <end position="348"/>
    </location>
</feature>
<organism evidence="14 15">
    <name type="scientific">Mastacembelus armatus</name>
    <name type="common">zig-zag eel</name>
    <dbReference type="NCBI Taxonomy" id="205130"/>
    <lineage>
        <taxon>Eukaryota</taxon>
        <taxon>Metazoa</taxon>
        <taxon>Chordata</taxon>
        <taxon>Craniata</taxon>
        <taxon>Vertebrata</taxon>
        <taxon>Euteleostomi</taxon>
        <taxon>Actinopterygii</taxon>
        <taxon>Neopterygii</taxon>
        <taxon>Teleostei</taxon>
        <taxon>Neoteleostei</taxon>
        <taxon>Acanthomorphata</taxon>
        <taxon>Anabantaria</taxon>
        <taxon>Synbranchiformes</taxon>
        <taxon>Mastacembelidae</taxon>
        <taxon>Mastacembelus</taxon>
    </lineage>
</organism>
<evidence type="ECO:0000256" key="5">
    <source>
        <dbReference type="ARBA" id="ARBA00022729"/>
    </source>
</evidence>
<feature type="domain" description="SRCR" evidence="13">
    <location>
        <begin position="569"/>
        <end position="675"/>
    </location>
</feature>
<sequence>QSNLQMIMLFDVSAVLNFSVLSSLISPDFARLVNGTSPCSGRLEVKSHQWWSSVCEADFDQRDAEVVCRELDCGAPLVLQGVLYGEVETPMWTREFQCGGHESALLDCRSSDSDRNTCSPGKAVGLTCSGRKGPVRLVGGNSRCAGTLEVKHKGDWRTVDGYDWTLKTAAVACRELDCGSAVSVAQKEESSNRFPVSDIRYDIIYKSPVKYRGWHTQNDFESVNCWLIFCFNCLLFLSVLSSVMSPDFARLVNGTSLCSGRLEVKSNQWWSSVCEADFDQRDAEVVCRELGCGAPLLLQGALYGEVEAPMWTREFQCGGHESALLDCRSSDSDRNTCSPGKAVGLTCSGRKGPVRLVGGNSRCAGTLEVKHKGDWRTVDGYDWTLKTAAVVCRELDCGSAVSVGERKESSNRLVWLISPHCVESKLHLRDCVNSYYSSYLLDLTCSDSVRLVNGTSPCSGRLEVKSHQWWSSVCEADFDQRDAEVVCRELGCGAPLVLQGVLYGEVEAPMWTREFQCGGHESALLDCRSSDSDRNTCSPGKAVGLTCSGRKGAAALIWFIFCCFCSEPVRLVGGNSRCAGTLEVKHKGDWRTMDGHYWTLKTANVVCRERDCGSAVSVEWSMKGVSSERSFIYDCVQFESALGNYETSHSFSIYVNLICSGNFRCVLGTSRSSCPADLSGREGELVNGTSLCSGRLEVKSNQSNQWWSSVCEADFDQRDAEVVCRELGCGAPLVLQGALYGEVEAPMWTREFQCGGNESALLDCRSSDSDRNTCSPGKAVGLTCSEPVRLVGGNSRCAGTLEVKHKGDWRPVFGDYWTLKTAAVACRQLDCGSAVSVQLREESSFTSVWQISPYCVQSSLRDCSTDKIQLVNGTSLCSGRLEVKSNQSNQWWSSVCEADFDQQDAEVVCRELGCGAPLVLQGALYGEVEAPMWTREFQCGGHESALLDCRSSDSDRNTCSPGKAVGLTCSGRKGAAALIWFICVQTQFIVFLMSLLFLFRACEVGGRKQSLSKMKKKKTHVNHCLNLIFKFEV</sequence>
<dbReference type="FunFam" id="3.10.250.10:FF:000013">
    <property type="entry name" value="CD163 molecule like 1"/>
    <property type="match status" value="5"/>
</dbReference>
<feature type="domain" description="SRCR" evidence="13">
    <location>
        <begin position="868"/>
        <end position="970"/>
    </location>
</feature>
<keyword evidence="8 12" id="KW-0472">Membrane</keyword>
<dbReference type="PANTHER" id="PTHR48071">
    <property type="entry name" value="SRCR DOMAIN-CONTAINING PROTEIN"/>
    <property type="match status" value="1"/>
</dbReference>
<evidence type="ECO:0000256" key="9">
    <source>
        <dbReference type="ARBA" id="ARBA00023157"/>
    </source>
</evidence>